<evidence type="ECO:0000259" key="2">
    <source>
        <dbReference type="Pfam" id="PF01558"/>
    </source>
</evidence>
<protein>
    <submittedName>
        <fullName evidence="3">2-oxoacid:acceptor oxidoreductase family protein</fullName>
    </submittedName>
</protein>
<dbReference type="PANTHER" id="PTHR42730">
    <property type="entry name" value="2-OXOGLUTARATE SYNTHASE SUBUNIT KORC"/>
    <property type="match status" value="1"/>
</dbReference>
<dbReference type="Gene3D" id="3.40.920.10">
    <property type="entry name" value="Pyruvate-ferredoxin oxidoreductase, PFOR, domain III"/>
    <property type="match status" value="1"/>
</dbReference>
<evidence type="ECO:0000313" key="3">
    <source>
        <dbReference type="EMBL" id="MBI4251713.1"/>
    </source>
</evidence>
<dbReference type="GO" id="GO:0016903">
    <property type="term" value="F:oxidoreductase activity, acting on the aldehyde or oxo group of donors"/>
    <property type="evidence" value="ECO:0007669"/>
    <property type="project" value="InterPro"/>
</dbReference>
<reference evidence="3" key="1">
    <citation type="submission" date="2020-07" db="EMBL/GenBank/DDBJ databases">
        <title>Huge and variable diversity of episymbiotic CPR bacteria and DPANN archaea in groundwater ecosystems.</title>
        <authorList>
            <person name="He C.Y."/>
            <person name="Keren R."/>
            <person name="Whittaker M."/>
            <person name="Farag I.F."/>
            <person name="Doudna J."/>
            <person name="Cate J.H.D."/>
            <person name="Banfield J.F."/>
        </authorList>
    </citation>
    <scope>NUCLEOTIDE SEQUENCE</scope>
    <source>
        <strain evidence="3">NC_groundwater_1370_Ag_S-0.2um_69_93</strain>
    </source>
</reference>
<dbReference type="PANTHER" id="PTHR42730:SF1">
    <property type="entry name" value="2-OXOGLUTARATE SYNTHASE SUBUNIT KORC"/>
    <property type="match status" value="1"/>
</dbReference>
<name>A0A932ZTW0_UNCTE</name>
<keyword evidence="1" id="KW-0560">Oxidoreductase</keyword>
<dbReference type="Proteomes" id="UP000752292">
    <property type="component" value="Unassembled WGS sequence"/>
</dbReference>
<dbReference type="InterPro" id="IPR052554">
    <property type="entry name" value="2-oxoglutarate_synth_KorC"/>
</dbReference>
<dbReference type="InterPro" id="IPR019752">
    <property type="entry name" value="Pyrv/ketoisovalerate_OxRed_cat"/>
</dbReference>
<accession>A0A932ZTW0</accession>
<evidence type="ECO:0000313" key="4">
    <source>
        <dbReference type="Proteomes" id="UP000752292"/>
    </source>
</evidence>
<evidence type="ECO:0000256" key="1">
    <source>
        <dbReference type="ARBA" id="ARBA00023002"/>
    </source>
</evidence>
<feature type="domain" description="Pyruvate/ketoisovalerate oxidoreductase catalytic" evidence="2">
    <location>
        <begin position="13"/>
        <end position="178"/>
    </location>
</feature>
<dbReference type="InterPro" id="IPR002869">
    <property type="entry name" value="Pyrv_flavodox_OxRed_cen"/>
</dbReference>
<proteinExistence type="predicted"/>
<sequence>MANEITVGIAGAAGDGLDKTGDTLARTAARLGLHVFAYNSYQSLIRGGHTWLRLRMGEETIGCHGDHLNVLIALNQDGIERHAREVEPGGAILFNSSRLRCDSSLVPPGVQAAGLPIREITQDLGSLLPVMQNTVALGALVRLIGFDAGVAEELIAETFRHKGAQVIEQNVKVFRAGHDYAARELKGAGRAWAFSRKRRPIFT</sequence>
<dbReference type="Pfam" id="PF01558">
    <property type="entry name" value="POR"/>
    <property type="match status" value="1"/>
</dbReference>
<dbReference type="SUPFAM" id="SSF53323">
    <property type="entry name" value="Pyruvate-ferredoxin oxidoreductase, PFOR, domain III"/>
    <property type="match status" value="1"/>
</dbReference>
<dbReference type="AlphaFoldDB" id="A0A932ZTW0"/>
<comment type="caution">
    <text evidence="3">The sequence shown here is derived from an EMBL/GenBank/DDBJ whole genome shotgun (WGS) entry which is preliminary data.</text>
</comment>
<gene>
    <name evidence="3" type="ORF">HY618_04565</name>
</gene>
<dbReference type="EMBL" id="JACQRX010000201">
    <property type="protein sequence ID" value="MBI4251713.1"/>
    <property type="molecule type" value="Genomic_DNA"/>
</dbReference>
<organism evidence="3 4">
    <name type="scientific">Tectimicrobiota bacterium</name>
    <dbReference type="NCBI Taxonomy" id="2528274"/>
    <lineage>
        <taxon>Bacteria</taxon>
        <taxon>Pseudomonadati</taxon>
        <taxon>Nitrospinota/Tectimicrobiota group</taxon>
        <taxon>Candidatus Tectimicrobiota</taxon>
    </lineage>
</organism>
<feature type="non-terminal residue" evidence="3">
    <location>
        <position position="203"/>
    </location>
</feature>